<dbReference type="RefSeq" id="WP_254156366.1">
    <property type="nucleotide sequence ID" value="NZ_CP100355.1"/>
</dbReference>
<feature type="compositionally biased region" description="Acidic residues" evidence="1">
    <location>
        <begin position="59"/>
        <end position="69"/>
    </location>
</feature>
<name>A0A9E7N655_9EURY</name>
<feature type="region of interest" description="Disordered" evidence="1">
    <location>
        <begin position="1"/>
        <end position="80"/>
    </location>
</feature>
<dbReference type="KEGG" id="sawl:NGM29_11630"/>
<keyword evidence="3" id="KW-1185">Reference proteome</keyword>
<protein>
    <submittedName>
        <fullName evidence="2">Uncharacterized protein</fullName>
    </submittedName>
</protein>
<proteinExistence type="predicted"/>
<accession>A0A9E7N655</accession>
<dbReference type="InterPro" id="IPR058276">
    <property type="entry name" value="DUF7970"/>
</dbReference>
<feature type="compositionally biased region" description="Low complexity" evidence="1">
    <location>
        <begin position="31"/>
        <end position="43"/>
    </location>
</feature>
<evidence type="ECO:0000313" key="2">
    <source>
        <dbReference type="EMBL" id="UTF52439.1"/>
    </source>
</evidence>
<reference evidence="2" key="1">
    <citation type="submission" date="2022-06" db="EMBL/GenBank/DDBJ databases">
        <title>Diverse halophilic archaea isolated from saline environments.</title>
        <authorList>
            <person name="Cui H.-L."/>
        </authorList>
    </citation>
    <scope>NUCLEOTIDE SEQUENCE</scope>
    <source>
        <strain evidence="2">WLHS1</strain>
    </source>
</reference>
<sequence>MSDENPFDDLGGLETEETDPADEHSEPAVEAASQPSSDSPSADRVQSDVSKREDTGTDAAEDTDTETDANADLSGPSFEYAEVQQRPLYVRERTWDEFEDAVGISVVPELRREGVRDEAKREIHDAVISLAVEEPERLVELILERRRD</sequence>
<dbReference type="Proteomes" id="UP001056855">
    <property type="component" value="Chromosome"/>
</dbReference>
<dbReference type="EMBL" id="CP100355">
    <property type="protein sequence ID" value="UTF52439.1"/>
    <property type="molecule type" value="Genomic_DNA"/>
</dbReference>
<evidence type="ECO:0000256" key="1">
    <source>
        <dbReference type="SAM" id="MobiDB-lite"/>
    </source>
</evidence>
<evidence type="ECO:0000313" key="3">
    <source>
        <dbReference type="Proteomes" id="UP001056855"/>
    </source>
</evidence>
<dbReference type="AlphaFoldDB" id="A0A9E7N655"/>
<dbReference type="GeneID" id="73290706"/>
<feature type="compositionally biased region" description="Basic and acidic residues" evidence="1">
    <location>
        <begin position="45"/>
        <end position="55"/>
    </location>
</feature>
<organism evidence="2 3">
    <name type="scientific">Natronosalvus rutilus</name>
    <dbReference type="NCBI Taxonomy" id="2953753"/>
    <lineage>
        <taxon>Archaea</taxon>
        <taxon>Methanobacteriati</taxon>
        <taxon>Methanobacteriota</taxon>
        <taxon>Stenosarchaea group</taxon>
        <taxon>Halobacteria</taxon>
        <taxon>Halobacteriales</taxon>
        <taxon>Natrialbaceae</taxon>
        <taxon>Natronosalvus</taxon>
    </lineage>
</organism>
<dbReference type="Pfam" id="PF25925">
    <property type="entry name" value="DUF7970"/>
    <property type="match status" value="1"/>
</dbReference>
<gene>
    <name evidence="2" type="ORF">NGM29_11630</name>
</gene>